<dbReference type="Gene3D" id="3.30.479.20">
    <property type="entry name" value="Elongation factor Ts, dimerisation domain"/>
    <property type="match status" value="2"/>
</dbReference>
<dbReference type="RefSeq" id="WP_345373122.1">
    <property type="nucleotide sequence ID" value="NZ_BAABJX010000045.1"/>
</dbReference>
<evidence type="ECO:0000256" key="2">
    <source>
        <dbReference type="ARBA" id="ARBA00016956"/>
    </source>
</evidence>
<evidence type="ECO:0000313" key="7">
    <source>
        <dbReference type="EMBL" id="GAA4842488.1"/>
    </source>
</evidence>
<dbReference type="SUPFAM" id="SSF46934">
    <property type="entry name" value="UBA-like"/>
    <property type="match status" value="1"/>
</dbReference>
<keyword evidence="4 5" id="KW-0648">Protein biosynthesis</keyword>
<keyword evidence="8" id="KW-1185">Reference proteome</keyword>
<organism evidence="7 8">
    <name type="scientific">Algivirga pacifica</name>
    <dbReference type="NCBI Taxonomy" id="1162670"/>
    <lineage>
        <taxon>Bacteria</taxon>
        <taxon>Pseudomonadati</taxon>
        <taxon>Bacteroidota</taxon>
        <taxon>Cytophagia</taxon>
        <taxon>Cytophagales</taxon>
        <taxon>Flammeovirgaceae</taxon>
        <taxon>Algivirga</taxon>
    </lineage>
</organism>
<dbReference type="PROSITE" id="PS01126">
    <property type="entry name" value="EF_TS_1"/>
    <property type="match status" value="1"/>
</dbReference>
<comment type="caution">
    <text evidence="5">Lacks conserved residue(s) required for the propagation of feature annotation.</text>
</comment>
<dbReference type="SUPFAM" id="SSF54713">
    <property type="entry name" value="Elongation factor Ts (EF-Ts), dimerisation domain"/>
    <property type="match status" value="2"/>
</dbReference>
<dbReference type="InterPro" id="IPR001816">
    <property type="entry name" value="Transl_elong_EFTs/EF1B"/>
</dbReference>
<dbReference type="InterPro" id="IPR014039">
    <property type="entry name" value="Transl_elong_EFTs/EF1B_dimer"/>
</dbReference>
<evidence type="ECO:0000256" key="5">
    <source>
        <dbReference type="HAMAP-Rule" id="MF_00050"/>
    </source>
</evidence>
<dbReference type="HAMAP" id="MF_00050">
    <property type="entry name" value="EF_Ts"/>
    <property type="match status" value="1"/>
</dbReference>
<dbReference type="CDD" id="cd14275">
    <property type="entry name" value="UBA_EF-Ts"/>
    <property type="match status" value="1"/>
</dbReference>
<protein>
    <recommendedName>
        <fullName evidence="2 5">Elongation factor Ts</fullName>
        <shortName evidence="5">EF-Ts</shortName>
    </recommendedName>
</protein>
<dbReference type="PANTHER" id="PTHR11741:SF0">
    <property type="entry name" value="ELONGATION FACTOR TS, MITOCHONDRIAL"/>
    <property type="match status" value="1"/>
</dbReference>
<dbReference type="InterPro" id="IPR009060">
    <property type="entry name" value="UBA-like_sf"/>
</dbReference>
<evidence type="ECO:0000256" key="1">
    <source>
        <dbReference type="ARBA" id="ARBA00005532"/>
    </source>
</evidence>
<evidence type="ECO:0000256" key="3">
    <source>
        <dbReference type="ARBA" id="ARBA00022768"/>
    </source>
</evidence>
<comment type="caution">
    <text evidence="7">The sequence shown here is derived from an EMBL/GenBank/DDBJ whole genome shotgun (WGS) entry which is preliminary data.</text>
</comment>
<dbReference type="PANTHER" id="PTHR11741">
    <property type="entry name" value="ELONGATION FACTOR TS"/>
    <property type="match status" value="1"/>
</dbReference>
<feature type="domain" description="Translation elongation factor EFTs/EF1B dimerisation" evidence="6">
    <location>
        <begin position="72"/>
        <end position="273"/>
    </location>
</feature>
<comment type="function">
    <text evidence="5">Associates with the EF-Tu.GDP complex and induces the exchange of GDP to GTP. It remains bound to the aminoacyl-tRNA.EF-Tu.GTP complex up to the GTP hydrolysis stage on the ribosome.</text>
</comment>
<accession>A0ABP9DHW7</accession>
<comment type="subcellular location">
    <subcellularLocation>
        <location evidence="5">Cytoplasm</location>
    </subcellularLocation>
</comment>
<keyword evidence="5" id="KW-0963">Cytoplasm</keyword>
<gene>
    <name evidence="5 7" type="primary">tsf</name>
    <name evidence="7" type="ORF">GCM10023331_29470</name>
</gene>
<dbReference type="EMBL" id="BAABJX010000045">
    <property type="protein sequence ID" value="GAA4842488.1"/>
    <property type="molecule type" value="Genomic_DNA"/>
</dbReference>
<dbReference type="Pfam" id="PF00889">
    <property type="entry name" value="EF_TS"/>
    <property type="match status" value="1"/>
</dbReference>
<dbReference type="NCBIfam" id="TIGR00116">
    <property type="entry name" value="tsf"/>
    <property type="match status" value="1"/>
</dbReference>
<dbReference type="Gene3D" id="1.10.8.10">
    <property type="entry name" value="DNA helicase RuvA subunit, C-terminal domain"/>
    <property type="match status" value="1"/>
</dbReference>
<dbReference type="InterPro" id="IPR018101">
    <property type="entry name" value="Transl_elong_Ts_CS"/>
</dbReference>
<comment type="similarity">
    <text evidence="1 5">Belongs to the EF-Ts family.</text>
</comment>
<keyword evidence="3 5" id="KW-0251">Elongation factor</keyword>
<dbReference type="Proteomes" id="UP001500298">
    <property type="component" value="Unassembled WGS sequence"/>
</dbReference>
<evidence type="ECO:0000256" key="4">
    <source>
        <dbReference type="ARBA" id="ARBA00022917"/>
    </source>
</evidence>
<evidence type="ECO:0000313" key="8">
    <source>
        <dbReference type="Proteomes" id="UP001500298"/>
    </source>
</evidence>
<dbReference type="InterPro" id="IPR036402">
    <property type="entry name" value="EF-Ts_dimer_sf"/>
</dbReference>
<reference evidence="8" key="1">
    <citation type="journal article" date="2019" name="Int. J. Syst. Evol. Microbiol.">
        <title>The Global Catalogue of Microorganisms (GCM) 10K type strain sequencing project: providing services to taxonomists for standard genome sequencing and annotation.</title>
        <authorList>
            <consortium name="The Broad Institute Genomics Platform"/>
            <consortium name="The Broad Institute Genome Sequencing Center for Infectious Disease"/>
            <person name="Wu L."/>
            <person name="Ma J."/>
        </authorList>
    </citation>
    <scope>NUCLEOTIDE SEQUENCE [LARGE SCALE GENOMIC DNA]</scope>
    <source>
        <strain evidence="8">JCM 18326</strain>
    </source>
</reference>
<evidence type="ECO:0000259" key="6">
    <source>
        <dbReference type="Pfam" id="PF00889"/>
    </source>
</evidence>
<dbReference type="Gene3D" id="1.10.286.20">
    <property type="match status" value="1"/>
</dbReference>
<sequence length="276" mass="29673">MAITAKDVQKLRTITGAGMMDCKKALQEADGDFDAATEILRKKGQKVAAKRADRETSEGDVFTWTSEDNSEAIVIALGCETEPVAVNDSFVGLGETILKAAIEHKPATKEELMAIEVEGETLEAKATELIGKIGEKVHVSGYVYTKAEKVAVYKHGRKVGVVVELEGAGDADVVEAGRSVGMQIAAMSPLAVNPDAVDSATIEKERAFGREKALEEGKPENIVDRIADGYVKKFLKDNTLTEQAFVKDPSVTVAQFLDNTQKGLKVVNFQRVATTA</sequence>
<proteinExistence type="inferred from homology"/>
<dbReference type="GO" id="GO:0003746">
    <property type="term" value="F:translation elongation factor activity"/>
    <property type="evidence" value="ECO:0007669"/>
    <property type="project" value="UniProtKB-KW"/>
</dbReference>
<name>A0ABP9DHW7_9BACT</name>